<reference evidence="1 2" key="1">
    <citation type="submission" date="2023-09" db="EMBL/GenBank/DDBJ databases">
        <authorList>
            <person name="Rey-Velasco X."/>
        </authorList>
    </citation>
    <scope>NUCLEOTIDE SEQUENCE [LARGE SCALE GENOMIC DNA]</scope>
    <source>
        <strain evidence="1 2">P050</strain>
    </source>
</reference>
<evidence type="ECO:0000313" key="1">
    <source>
        <dbReference type="EMBL" id="MDT0553808.1"/>
    </source>
</evidence>
<comment type="caution">
    <text evidence="1">The sequence shown here is derived from an EMBL/GenBank/DDBJ whole genome shotgun (WGS) entry which is preliminary data.</text>
</comment>
<name>A0ABU2Y6H0_9FLAO</name>
<organism evidence="1 2">
    <name type="scientific">Urechidicola vernalis</name>
    <dbReference type="NCBI Taxonomy" id="3075600"/>
    <lineage>
        <taxon>Bacteria</taxon>
        <taxon>Pseudomonadati</taxon>
        <taxon>Bacteroidota</taxon>
        <taxon>Flavobacteriia</taxon>
        <taxon>Flavobacteriales</taxon>
        <taxon>Flavobacteriaceae</taxon>
        <taxon>Urechidicola</taxon>
    </lineage>
</organism>
<keyword evidence="2" id="KW-1185">Reference proteome</keyword>
<protein>
    <submittedName>
        <fullName evidence="1">Uncharacterized protein</fullName>
    </submittedName>
</protein>
<dbReference type="RefSeq" id="WP_311593895.1">
    <property type="nucleotide sequence ID" value="NZ_JAVRHV010000006.1"/>
</dbReference>
<dbReference type="EMBL" id="JAVRHV010000006">
    <property type="protein sequence ID" value="MDT0553808.1"/>
    <property type="molecule type" value="Genomic_DNA"/>
</dbReference>
<sequence>MYLKHFLSVVISLFFVSSFSQKKEIKYFDEFRQEINKRQFKKLIDYKNTIDIYIERDSLTLGLIVKRNNFGKLSSRNNNAFRRYLSEVATTPINENEKIVISYLYEEAELKTTQQKSTWNVLSANFLKRLHETSPNVRQFYIVSPKNSKLDYFGAPEIPWIIDADFNVERLFFDKPINSGIYILLKPNGLYYFYVGEYGDFMVLENASKFFAKK</sequence>
<proteinExistence type="predicted"/>
<evidence type="ECO:0000313" key="2">
    <source>
        <dbReference type="Proteomes" id="UP001252186"/>
    </source>
</evidence>
<gene>
    <name evidence="1" type="ORF">RM519_11165</name>
</gene>
<dbReference type="Proteomes" id="UP001252186">
    <property type="component" value="Unassembled WGS sequence"/>
</dbReference>
<accession>A0ABU2Y6H0</accession>